<feature type="chain" id="PRO_5039067907" description="LPXTG-domain-containing protein cell wall anchor domain" evidence="2">
    <location>
        <begin position="22"/>
        <end position="105"/>
    </location>
</feature>
<protein>
    <recommendedName>
        <fullName evidence="5">LPXTG-domain-containing protein cell wall anchor domain</fullName>
    </recommendedName>
</protein>
<keyword evidence="1" id="KW-1133">Transmembrane helix</keyword>
<dbReference type="PATRIC" id="fig|1158612.3.peg.1321"/>
<sequence>MKKPYFIWLLLMGICTFLVVADQVTVAFADQEETEAGISFNQFVEQDKQKPPLYETKPITDPTLNGALPHLGQMMTSFILLLLGVACLIIFLGVVSLRKVYNIRM</sequence>
<keyword evidence="2" id="KW-0732">Signal</keyword>
<reference evidence="3 4" key="1">
    <citation type="submission" date="2013-02" db="EMBL/GenBank/DDBJ databases">
        <title>The Genome Sequence of Enterococcus caccae BAA-1240.</title>
        <authorList>
            <consortium name="The Broad Institute Genome Sequencing Platform"/>
            <consortium name="The Broad Institute Genome Sequencing Center for Infectious Disease"/>
            <person name="Earl A.M."/>
            <person name="Gilmore M.S."/>
            <person name="Lebreton F."/>
            <person name="Walker B."/>
            <person name="Young S.K."/>
            <person name="Zeng Q."/>
            <person name="Gargeya S."/>
            <person name="Fitzgerald M."/>
            <person name="Haas B."/>
            <person name="Abouelleil A."/>
            <person name="Alvarado L."/>
            <person name="Arachchi H.M."/>
            <person name="Berlin A.M."/>
            <person name="Chapman S.B."/>
            <person name="Dewar J."/>
            <person name="Goldberg J."/>
            <person name="Griggs A."/>
            <person name="Gujja S."/>
            <person name="Hansen M."/>
            <person name="Howarth C."/>
            <person name="Imamovic A."/>
            <person name="Larimer J."/>
            <person name="McCowan C."/>
            <person name="Murphy C."/>
            <person name="Neiman D."/>
            <person name="Pearson M."/>
            <person name="Priest M."/>
            <person name="Roberts A."/>
            <person name="Saif S."/>
            <person name="Shea T."/>
            <person name="Sisk P."/>
            <person name="Sykes S."/>
            <person name="Wortman J."/>
            <person name="Nusbaum C."/>
            <person name="Birren B."/>
        </authorList>
    </citation>
    <scope>NUCLEOTIDE SEQUENCE [LARGE SCALE GENOMIC DNA]</scope>
    <source>
        <strain evidence="3 4">ATCC BAA-1240</strain>
    </source>
</reference>
<gene>
    <name evidence="3" type="ORF">UC7_01335</name>
</gene>
<proteinExistence type="predicted"/>
<comment type="caution">
    <text evidence="3">The sequence shown here is derived from an EMBL/GenBank/DDBJ whole genome shotgun (WGS) entry which is preliminary data.</text>
</comment>
<name>R3TYW7_9ENTE</name>
<feature type="transmembrane region" description="Helical" evidence="1">
    <location>
        <begin position="78"/>
        <end position="97"/>
    </location>
</feature>
<evidence type="ECO:0008006" key="5">
    <source>
        <dbReference type="Google" id="ProtNLM"/>
    </source>
</evidence>
<keyword evidence="1" id="KW-0812">Transmembrane</keyword>
<organism evidence="3 4">
    <name type="scientific">Enterococcus caccae ATCC BAA-1240</name>
    <dbReference type="NCBI Taxonomy" id="1158612"/>
    <lineage>
        <taxon>Bacteria</taxon>
        <taxon>Bacillati</taxon>
        <taxon>Bacillota</taxon>
        <taxon>Bacilli</taxon>
        <taxon>Lactobacillales</taxon>
        <taxon>Enterococcaceae</taxon>
        <taxon>Enterococcus</taxon>
    </lineage>
</organism>
<accession>R3TYW7</accession>
<dbReference type="STRING" id="317735.RU98_GL002542"/>
<dbReference type="Proteomes" id="UP000013840">
    <property type="component" value="Unassembled WGS sequence"/>
</dbReference>
<dbReference type="OrthoDB" id="2186439at2"/>
<dbReference type="RefSeq" id="WP_010771473.1">
    <property type="nucleotide sequence ID" value="NZ_KB946333.1"/>
</dbReference>
<dbReference type="AlphaFoldDB" id="R3TYW7"/>
<dbReference type="EMBL" id="AJAU01000016">
    <property type="protein sequence ID" value="EOL46368.1"/>
    <property type="molecule type" value="Genomic_DNA"/>
</dbReference>
<evidence type="ECO:0000313" key="3">
    <source>
        <dbReference type="EMBL" id="EOL46368.1"/>
    </source>
</evidence>
<keyword evidence="4" id="KW-1185">Reference proteome</keyword>
<evidence type="ECO:0000256" key="1">
    <source>
        <dbReference type="SAM" id="Phobius"/>
    </source>
</evidence>
<feature type="signal peptide" evidence="2">
    <location>
        <begin position="1"/>
        <end position="21"/>
    </location>
</feature>
<evidence type="ECO:0000313" key="4">
    <source>
        <dbReference type="Proteomes" id="UP000013840"/>
    </source>
</evidence>
<evidence type="ECO:0000256" key="2">
    <source>
        <dbReference type="SAM" id="SignalP"/>
    </source>
</evidence>
<keyword evidence="1" id="KW-0472">Membrane</keyword>